<sequence length="371" mass="43019">MSSAGTSKQKEVFDENAGSRKLERQLKRLTSVTTGTDIKGLAEKENVFIETDIVIPAGMETDYEKWCEMHQDDELPPLPVDGEDDLPAMGEDELFWFQAYQAELNKHKEAENENRMIREKLEQTQARSAELRVLRDKREEELQRKIDNEKERHRADNEKERQRADNEKEHQRTDNEKERQCYGSLFAMSSRKTFVLRNVPVKTNSENLPQGPKVGRSKSASLFESKKAVDVNKSKQITSFFKPTKSSKLFDVYAEENAENLDVYMVDKEVNAVPTTSEIGCQTDIAGIENHYEDPKLTIEDLTSIRPTITVYRRRITKLQKQTEDMLNDSLELSINLSRELGEMYELEDDIKALEDYEICQEDIEDEEEDE</sequence>
<protein>
    <submittedName>
        <fullName evidence="2">Uncharacterized protein</fullName>
    </submittedName>
</protein>
<evidence type="ECO:0000313" key="2">
    <source>
        <dbReference type="EMBL" id="KAK0415207.1"/>
    </source>
</evidence>
<dbReference type="EMBL" id="JAUCMV010000002">
    <property type="protein sequence ID" value="KAK0415207.1"/>
    <property type="molecule type" value="Genomic_DNA"/>
</dbReference>
<dbReference type="Proteomes" id="UP001175271">
    <property type="component" value="Unassembled WGS sequence"/>
</dbReference>
<proteinExistence type="predicted"/>
<accession>A0AA39HZX3</accession>
<evidence type="ECO:0000256" key="1">
    <source>
        <dbReference type="SAM" id="MobiDB-lite"/>
    </source>
</evidence>
<gene>
    <name evidence="2" type="ORF">QR680_011831</name>
</gene>
<name>A0AA39HZX3_9BILA</name>
<feature type="region of interest" description="Disordered" evidence="1">
    <location>
        <begin position="144"/>
        <end position="180"/>
    </location>
</feature>
<reference evidence="2" key="1">
    <citation type="submission" date="2023-06" db="EMBL/GenBank/DDBJ databases">
        <title>Genomic analysis of the entomopathogenic nematode Steinernema hermaphroditum.</title>
        <authorList>
            <person name="Schwarz E.M."/>
            <person name="Heppert J.K."/>
            <person name="Baniya A."/>
            <person name="Schwartz H.T."/>
            <person name="Tan C.-H."/>
            <person name="Antoshechkin I."/>
            <person name="Sternberg P.W."/>
            <person name="Goodrich-Blair H."/>
            <person name="Dillman A.R."/>
        </authorList>
    </citation>
    <scope>NUCLEOTIDE SEQUENCE</scope>
    <source>
        <strain evidence="2">PS9179</strain>
        <tissue evidence="2">Whole animal</tissue>
    </source>
</reference>
<comment type="caution">
    <text evidence="2">The sequence shown here is derived from an EMBL/GenBank/DDBJ whole genome shotgun (WGS) entry which is preliminary data.</text>
</comment>
<organism evidence="2 3">
    <name type="scientific">Steinernema hermaphroditum</name>
    <dbReference type="NCBI Taxonomy" id="289476"/>
    <lineage>
        <taxon>Eukaryota</taxon>
        <taxon>Metazoa</taxon>
        <taxon>Ecdysozoa</taxon>
        <taxon>Nematoda</taxon>
        <taxon>Chromadorea</taxon>
        <taxon>Rhabditida</taxon>
        <taxon>Tylenchina</taxon>
        <taxon>Panagrolaimomorpha</taxon>
        <taxon>Strongyloidoidea</taxon>
        <taxon>Steinernematidae</taxon>
        <taxon>Steinernema</taxon>
    </lineage>
</organism>
<keyword evidence="3" id="KW-1185">Reference proteome</keyword>
<dbReference type="AlphaFoldDB" id="A0AA39HZX3"/>
<evidence type="ECO:0000313" key="3">
    <source>
        <dbReference type="Proteomes" id="UP001175271"/>
    </source>
</evidence>